<dbReference type="InterPro" id="IPR032675">
    <property type="entry name" value="LRR_dom_sf"/>
</dbReference>
<dbReference type="Gene3D" id="3.80.10.10">
    <property type="entry name" value="Ribonuclease Inhibitor"/>
    <property type="match status" value="1"/>
</dbReference>
<dbReference type="RefSeq" id="XP_010701503.1">
    <property type="nucleotide sequence ID" value="XM_010703201.1"/>
</dbReference>
<proteinExistence type="predicted"/>
<dbReference type="VEuPathDB" id="TriTrypDB:LPMP_311150"/>
<dbReference type="GeneID" id="22577541"/>
<organism evidence="1 2">
    <name type="scientific">Leishmania panamensis</name>
    <dbReference type="NCBI Taxonomy" id="5679"/>
    <lineage>
        <taxon>Eukaryota</taxon>
        <taxon>Discoba</taxon>
        <taxon>Euglenozoa</taxon>
        <taxon>Kinetoplastea</taxon>
        <taxon>Metakinetoplastina</taxon>
        <taxon>Trypanosomatida</taxon>
        <taxon>Trypanosomatidae</taxon>
        <taxon>Leishmaniinae</taxon>
        <taxon>Leishmania</taxon>
        <taxon>Leishmania guyanensis species complex</taxon>
    </lineage>
</organism>
<keyword evidence="2" id="KW-1185">Reference proteome</keyword>
<dbReference type="VEuPathDB" id="TriTrypDB:LPAL13_310018300"/>
<dbReference type="EMBL" id="CP009400">
    <property type="protein sequence ID" value="AIO00703.1"/>
    <property type="molecule type" value="Genomic_DNA"/>
</dbReference>
<reference evidence="1 2" key="1">
    <citation type="journal article" date="2015" name="Sci. Rep.">
        <title>The genome of Leishmania panamensis: insights into genomics of the L. (Viannia) subgenus.</title>
        <authorList>
            <person name="Llanes A."/>
            <person name="Restrepo C.M."/>
            <person name="Vecchio G.D."/>
            <person name="Anguizola F.J."/>
            <person name="Lleonart R."/>
        </authorList>
    </citation>
    <scope>NUCLEOTIDE SEQUENCE [LARGE SCALE GENOMIC DNA]</scope>
    <source>
        <strain evidence="1 2">MHOM/PA/94/PSC-1</strain>
    </source>
</reference>
<dbReference type="OrthoDB" id="273178at2759"/>
<dbReference type="AlphaFoldDB" id="A0A088RX44"/>
<evidence type="ECO:0000313" key="2">
    <source>
        <dbReference type="Proteomes" id="UP000063063"/>
    </source>
</evidence>
<accession>A0A088RX44</accession>
<dbReference type="eggNOG" id="ENOG502SIBP">
    <property type="taxonomic scope" value="Eukaryota"/>
</dbReference>
<dbReference type="KEGG" id="lpan:LPMP_311150"/>
<protein>
    <recommendedName>
        <fullName evidence="3">Leucine-rich repeat protein</fullName>
    </recommendedName>
</protein>
<gene>
    <name evidence="1" type="ORF">LPMP_311150</name>
</gene>
<evidence type="ECO:0000313" key="1">
    <source>
        <dbReference type="EMBL" id="AIO00703.1"/>
    </source>
</evidence>
<name>A0A088RX44_LEIPA</name>
<evidence type="ECO:0008006" key="3">
    <source>
        <dbReference type="Google" id="ProtNLM"/>
    </source>
</evidence>
<sequence length="898" mass="98854">MDADTLLRLTVLSFGASVAQVPHIKHQKDITGPSSPHIAAPQDIRIAFINLWAEQLSQLTSIKGFLRDTLLFFLPGRWCSDPCEMQYLELNTNVVIGTEPFVLCLEQYRTHTAVKSWAANPFFQHLDVLVTQLQPKLPHAQLSFQEWLKAMDHVLGGLRTLFATLYSAFFNSFCEVCNMLVDSYRRLVWRDVQSSYALAVCNLSRTIESKLITVVANTISTSIDSCKANTTLQLFSTPRSLTADEVAGYLTSTLQTRLGDVASSAAVNTSFLKHYPQAAASLVLAQDSREKLLTLFYSSISAYVEKLLAVEGEADQRVPSVTEPFAFQTVEKVTSCRANHATTAPPVAVEESTVAQAAQVSSYAVRSVSVEDTLMLTTISEGVDVFSRVATLIAHMGDVEKSVQDLVAKQREKEQAVLGGAPGKDTQRGSLYGADETAETATPTIGGASARPKRLSVVLAEPVECYRSNPKETLLFWKRLQRRLGLDEGSLTQVMAHCVFQYESPYPNVYLKDLDVRNNDRASRLFVEEVRSLLLLEEFTTIKARNLRLISEACSSYGKLLWEKTLEIQETLPCLPLRVRGVLLGTLYAAMRADKQFESLKQIRMQLCRVATKTGGNTKDAAILVNSEILLLKRAEFLADAVNDAEYEAGREKCTQLIASEAAAGIQPESRAEVALPNIVEETIFSNKGFCSSISPWARASGSSVLPKMEPTSFIDVTWRGSSIMDVLAQSRKSVSELPAKSFSPGTSVADVYRQACRCHDVNPNSSLVQELSCNGADSFVTLDLSNIYVGVKGMRPVLDLLQYNGEHLVSLSLCNNNLESDDVSDLCSTLRGPAGRNLVHLDLSYNLFTNAAVPFLKELVLSLTCIETLAIKDTLLSPHAARKLQEILDKKAIQRCV</sequence>
<dbReference type="SUPFAM" id="SSF52047">
    <property type="entry name" value="RNI-like"/>
    <property type="match status" value="1"/>
</dbReference>
<dbReference type="Proteomes" id="UP000063063">
    <property type="component" value="Chromosome 31"/>
</dbReference>